<reference evidence="5" key="2">
    <citation type="journal article" date="2021" name="PeerJ">
        <title>Extensive microbial diversity within the chicken gut microbiome revealed by metagenomics and culture.</title>
        <authorList>
            <person name="Gilroy R."/>
            <person name="Ravi A."/>
            <person name="Getino M."/>
            <person name="Pursley I."/>
            <person name="Horton D.L."/>
            <person name="Alikhan N.F."/>
            <person name="Baker D."/>
            <person name="Gharbi K."/>
            <person name="Hall N."/>
            <person name="Watson M."/>
            <person name="Adriaenssens E.M."/>
            <person name="Foster-Nyarko E."/>
            <person name="Jarju S."/>
            <person name="Secka A."/>
            <person name="Antonio M."/>
            <person name="Oren A."/>
            <person name="Chaudhuri R.R."/>
            <person name="La Ragione R."/>
            <person name="Hildebrand F."/>
            <person name="Pallen M.J."/>
        </authorList>
    </citation>
    <scope>NUCLEOTIDE SEQUENCE</scope>
    <source>
        <strain evidence="5">CHK191-8634</strain>
    </source>
</reference>
<dbReference type="AlphaFoldDB" id="A0A9D1IV73"/>
<evidence type="ECO:0000313" key="6">
    <source>
        <dbReference type="Proteomes" id="UP000824073"/>
    </source>
</evidence>
<dbReference type="InterPro" id="IPR046357">
    <property type="entry name" value="PPIase_dom_sf"/>
</dbReference>
<evidence type="ECO:0000259" key="4">
    <source>
        <dbReference type="PROSITE" id="PS50198"/>
    </source>
</evidence>
<gene>
    <name evidence="5" type="ORF">IAB67_07585</name>
</gene>
<dbReference type="SUPFAM" id="SSF54534">
    <property type="entry name" value="FKBP-like"/>
    <property type="match status" value="1"/>
</dbReference>
<keyword evidence="3" id="KW-0472">Membrane</keyword>
<dbReference type="InterPro" id="IPR027304">
    <property type="entry name" value="Trigger_fact/SurA_dom_sf"/>
</dbReference>
<evidence type="ECO:0000256" key="2">
    <source>
        <dbReference type="SAM" id="MobiDB-lite"/>
    </source>
</evidence>
<keyword evidence="3" id="KW-0812">Transmembrane</keyword>
<dbReference type="Pfam" id="PF13616">
    <property type="entry name" value="Rotamase_3"/>
    <property type="match status" value="1"/>
</dbReference>
<feature type="compositionally biased region" description="Basic and acidic residues" evidence="2">
    <location>
        <begin position="7"/>
        <end position="20"/>
    </location>
</feature>
<dbReference type="PROSITE" id="PS50198">
    <property type="entry name" value="PPIC_PPIASE_2"/>
    <property type="match status" value="1"/>
</dbReference>
<feature type="region of interest" description="Disordered" evidence="2">
    <location>
        <begin position="1"/>
        <end position="20"/>
    </location>
</feature>
<feature type="domain" description="PpiC" evidence="4">
    <location>
        <begin position="363"/>
        <end position="479"/>
    </location>
</feature>
<dbReference type="Proteomes" id="UP000824073">
    <property type="component" value="Unassembled WGS sequence"/>
</dbReference>
<dbReference type="PANTHER" id="PTHR47245">
    <property type="entry name" value="PEPTIDYLPROLYL ISOMERASE"/>
    <property type="match status" value="1"/>
</dbReference>
<dbReference type="GO" id="GO:0003755">
    <property type="term" value="F:peptidyl-prolyl cis-trans isomerase activity"/>
    <property type="evidence" value="ECO:0007669"/>
    <property type="project" value="UniProtKB-KW"/>
</dbReference>
<name>A0A9D1IV73_9CLOT</name>
<evidence type="ECO:0000256" key="1">
    <source>
        <dbReference type="PROSITE-ProRule" id="PRU00278"/>
    </source>
</evidence>
<keyword evidence="1 5" id="KW-0413">Isomerase</keyword>
<comment type="caution">
    <text evidence="5">The sequence shown here is derived from an EMBL/GenBank/DDBJ whole genome shotgun (WGS) entry which is preliminary data.</text>
</comment>
<feature type="transmembrane region" description="Helical" evidence="3">
    <location>
        <begin position="30"/>
        <end position="52"/>
    </location>
</feature>
<sequence length="520" mass="58758">MGKGARIRREHENESKAPKQKQAESKIWKILGRAGIIAICLLVVVGAAWGVVYTTGVLQRSFTAVTVGDYKVSALEFNMYYNDILSNLMNTYAQYGMDAQNLEIQMYDEERTFADYIRESAVSQVTEVYVLYSEAQANGYDYENDVYAQALYQSSMSQLQESAETYEMEPEALLKAIYGNQMKMSDFEAFLTRRTTAQGYAEQLESGLTVSDDEAENYYSENKDEYDNVSYRYFTFPYETVTYTEPEDGETPEEGAPTSEEEATAMTEENRAAAEALANEMLERITDEQSFIDLALEYADEEDKEEYSDDDATLVTNGSATATSPLAQWYSDPARTEGETAVIDNNNNGYTVAYFISRERDESATVNIRHILFGTEDAASDATEEELAAVEEANAAQQELAQQIYDEWLTGDQSEESFAALAREYSDDGNAPEGGIYENVYEGQMVSEFNDWIFDPSRRTGDSDIVETSYGYHIIYFIGEGLPRWRADVETDLISEKYTALYNDLVQKYTITTSEFAMKL</sequence>
<evidence type="ECO:0000313" key="5">
    <source>
        <dbReference type="EMBL" id="HIU44138.1"/>
    </source>
</evidence>
<keyword evidence="3" id="KW-1133">Transmembrane helix</keyword>
<dbReference type="EMBL" id="DVMR01000058">
    <property type="protein sequence ID" value="HIU44138.1"/>
    <property type="molecule type" value="Genomic_DNA"/>
</dbReference>
<protein>
    <submittedName>
        <fullName evidence="5">Peptidylprolyl isomerase</fullName>
    </submittedName>
</protein>
<dbReference type="Gene3D" id="1.10.4030.10">
    <property type="entry name" value="Porin chaperone SurA, peptide-binding domain"/>
    <property type="match status" value="1"/>
</dbReference>
<proteinExistence type="predicted"/>
<accession>A0A9D1IV73</accession>
<dbReference type="InterPro" id="IPR050245">
    <property type="entry name" value="PrsA_foldase"/>
</dbReference>
<dbReference type="Gene3D" id="3.10.50.40">
    <property type="match status" value="1"/>
</dbReference>
<dbReference type="PANTHER" id="PTHR47245:SF2">
    <property type="entry name" value="PEPTIDYL-PROLYL CIS-TRANS ISOMERASE HP_0175-RELATED"/>
    <property type="match status" value="1"/>
</dbReference>
<dbReference type="InterPro" id="IPR000297">
    <property type="entry name" value="PPIase_PpiC"/>
</dbReference>
<reference evidence="5" key="1">
    <citation type="submission" date="2020-10" db="EMBL/GenBank/DDBJ databases">
        <authorList>
            <person name="Gilroy R."/>
        </authorList>
    </citation>
    <scope>NUCLEOTIDE SEQUENCE</scope>
    <source>
        <strain evidence="5">CHK191-8634</strain>
    </source>
</reference>
<organism evidence="5 6">
    <name type="scientific">Candidatus Ventrousia excrementavium</name>
    <dbReference type="NCBI Taxonomy" id="2840961"/>
    <lineage>
        <taxon>Bacteria</taxon>
        <taxon>Bacillati</taxon>
        <taxon>Bacillota</taxon>
        <taxon>Clostridia</taxon>
        <taxon>Eubacteriales</taxon>
        <taxon>Clostridiaceae</taxon>
        <taxon>Clostridiaceae incertae sedis</taxon>
        <taxon>Candidatus Ventrousia</taxon>
    </lineage>
</organism>
<evidence type="ECO:0000256" key="3">
    <source>
        <dbReference type="SAM" id="Phobius"/>
    </source>
</evidence>
<dbReference type="SUPFAM" id="SSF109998">
    <property type="entry name" value="Triger factor/SurA peptide-binding domain-like"/>
    <property type="match status" value="1"/>
</dbReference>
<keyword evidence="1" id="KW-0697">Rotamase</keyword>